<proteinExistence type="inferred from homology"/>
<organism evidence="6 7">
    <name type="scientific">Candida oxycetoniae</name>
    <dbReference type="NCBI Taxonomy" id="497107"/>
    <lineage>
        <taxon>Eukaryota</taxon>
        <taxon>Fungi</taxon>
        <taxon>Dikarya</taxon>
        <taxon>Ascomycota</taxon>
        <taxon>Saccharomycotina</taxon>
        <taxon>Pichiomycetes</taxon>
        <taxon>Debaryomycetaceae</taxon>
        <taxon>Candida/Lodderomyces clade</taxon>
        <taxon>Candida</taxon>
    </lineage>
</organism>
<feature type="compositionally biased region" description="Acidic residues" evidence="4">
    <location>
        <begin position="75"/>
        <end position="85"/>
    </location>
</feature>
<evidence type="ECO:0000256" key="4">
    <source>
        <dbReference type="SAM" id="MobiDB-lite"/>
    </source>
</evidence>
<evidence type="ECO:0000259" key="5">
    <source>
        <dbReference type="PROSITE" id="PS51279"/>
    </source>
</evidence>
<name>A0AAI9WYE9_9ASCO</name>
<sequence>MVQGTGTVSKRLDSSTKGGKNEDELKGGVRNEDELKGGVRNEEEDEGKGGDDEEEDEEDEDYDPTKKEETGQVGDGEEPGESSDEYDSRNDSGREDIPDFSKIESNVSQVRTRSQRYRDKELKKAKFIGKFETDSRGLVKDTCALDMEAVFNDLKQCKKIPEMEPILAEPKSSKIEQDLEHEQGQESASKIKIQVNYTFAGKLITESKLVDRDSEEAKAYLNSTSSITSSSDDVPYRRSQVKVIREDPFTKEKKELCIKLKRPSLIDKFLQMSSNKKMKLSTLEKSRLDWASFVDQRRIGDDLKRHNKGGYLDKQDFLGRIDMKRDVIYQQAKEAERRRLYQLENK</sequence>
<dbReference type="AlphaFoldDB" id="A0AAI9WYE9"/>
<feature type="compositionally biased region" description="Basic and acidic residues" evidence="4">
    <location>
        <begin position="10"/>
        <end position="41"/>
    </location>
</feature>
<comment type="caution">
    <text evidence="6">The sequence shown here is derived from an EMBL/GenBank/DDBJ whole genome shotgun (WGS) entry which is preliminary data.</text>
</comment>
<accession>A0AAI9WYE9</accession>
<comment type="similarity">
    <text evidence="1">Belongs to the SWC5 family.</text>
</comment>
<dbReference type="InterPro" id="IPR027124">
    <property type="entry name" value="Swc5/CFDP1/2"/>
</dbReference>
<dbReference type="PANTHER" id="PTHR48407:SF1">
    <property type="entry name" value="CRANIOFACIAL DEVELOPMENT PROTEIN 1"/>
    <property type="match status" value="1"/>
</dbReference>
<evidence type="ECO:0000313" key="6">
    <source>
        <dbReference type="EMBL" id="KAI3404969.2"/>
    </source>
</evidence>
<evidence type="ECO:0000256" key="2">
    <source>
        <dbReference type="ARBA" id="ARBA00019138"/>
    </source>
</evidence>
<reference evidence="6" key="1">
    <citation type="journal article" date="2022" name="DNA Res.">
        <title>Genome analysis of five recently described species of the CUG-Ser clade uncovers Candida theae as a new hybrid lineage with pathogenic potential in the Candida parapsilosis species complex.</title>
        <authorList>
            <person name="Mixao V."/>
            <person name="Del Olmo V."/>
            <person name="Hegedusova E."/>
            <person name="Saus E."/>
            <person name="Pryszcz L."/>
            <person name="Cillingova A."/>
            <person name="Nosek J."/>
            <person name="Gabaldon T."/>
        </authorList>
    </citation>
    <scope>NUCLEOTIDE SEQUENCE</scope>
    <source>
        <strain evidence="6">CBS 10844</strain>
    </source>
</reference>
<keyword evidence="7" id="KW-1185">Reference proteome</keyword>
<evidence type="ECO:0000256" key="1">
    <source>
        <dbReference type="ARBA" id="ARBA00010465"/>
    </source>
</evidence>
<dbReference type="PROSITE" id="PS51279">
    <property type="entry name" value="BCNT_C"/>
    <property type="match status" value="1"/>
</dbReference>
<comment type="function">
    <text evidence="3">Component of the SWR1 complex which mediates the ATP-dependent exchange of histone H2A for the H2A variant HZT1 leading to transcriptional regulation of selected genes by chromatin remodeling. Involved in chromosome stability.</text>
</comment>
<dbReference type="EMBL" id="JAHUZD010000071">
    <property type="protein sequence ID" value="KAI3404969.2"/>
    <property type="molecule type" value="Genomic_DNA"/>
</dbReference>
<evidence type="ECO:0000256" key="3">
    <source>
        <dbReference type="ARBA" id="ARBA00025222"/>
    </source>
</evidence>
<dbReference type="Proteomes" id="UP001202479">
    <property type="component" value="Unassembled WGS sequence"/>
</dbReference>
<dbReference type="Pfam" id="PF07572">
    <property type="entry name" value="BCNT"/>
    <property type="match status" value="1"/>
</dbReference>
<protein>
    <recommendedName>
        <fullName evidence="2">SWR1-complex protein 5</fullName>
    </recommendedName>
</protein>
<evidence type="ECO:0000313" key="7">
    <source>
        <dbReference type="Proteomes" id="UP001202479"/>
    </source>
</evidence>
<feature type="compositionally biased region" description="Acidic residues" evidence="4">
    <location>
        <begin position="42"/>
        <end position="62"/>
    </location>
</feature>
<dbReference type="RefSeq" id="XP_049180714.1">
    <property type="nucleotide sequence ID" value="XM_049323426.1"/>
</dbReference>
<dbReference type="PANTHER" id="PTHR48407">
    <property type="entry name" value="CRANIOFACIAL DEVELOPMENT PROTEIN 1"/>
    <property type="match status" value="1"/>
</dbReference>
<feature type="domain" description="BCNT-C" evidence="5">
    <location>
        <begin position="260"/>
        <end position="339"/>
    </location>
</feature>
<feature type="compositionally biased region" description="Basic and acidic residues" evidence="4">
    <location>
        <begin position="86"/>
        <end position="102"/>
    </location>
</feature>
<feature type="compositionally biased region" description="Polar residues" evidence="4">
    <location>
        <begin position="103"/>
        <end position="112"/>
    </location>
</feature>
<dbReference type="GeneID" id="73379837"/>
<dbReference type="InterPro" id="IPR011421">
    <property type="entry name" value="BCNT-C"/>
</dbReference>
<gene>
    <name evidence="6" type="ORF">KGF56_002220</name>
</gene>
<dbReference type="GO" id="GO:0000812">
    <property type="term" value="C:Swr1 complex"/>
    <property type="evidence" value="ECO:0007669"/>
    <property type="project" value="TreeGrafter"/>
</dbReference>
<feature type="region of interest" description="Disordered" evidence="4">
    <location>
        <begin position="1"/>
        <end position="117"/>
    </location>
</feature>